<keyword evidence="6 7" id="KW-0066">ATP synthesis</keyword>
<dbReference type="GO" id="GO:0005886">
    <property type="term" value="C:plasma membrane"/>
    <property type="evidence" value="ECO:0007669"/>
    <property type="project" value="UniProtKB-SubCell"/>
</dbReference>
<evidence type="ECO:0000256" key="3">
    <source>
        <dbReference type="ARBA" id="ARBA00022781"/>
    </source>
</evidence>
<evidence type="ECO:0000256" key="1">
    <source>
        <dbReference type="ARBA" id="ARBA00004370"/>
    </source>
</evidence>
<organism evidence="8 9">
    <name type="scientific">Sulfurospirillum deleyianum (strain ATCC 51133 / DSM 6946 / 5175)</name>
    <dbReference type="NCBI Taxonomy" id="525898"/>
    <lineage>
        <taxon>Bacteria</taxon>
        <taxon>Pseudomonadati</taxon>
        <taxon>Campylobacterota</taxon>
        <taxon>Epsilonproteobacteria</taxon>
        <taxon>Campylobacterales</taxon>
        <taxon>Sulfurospirillaceae</taxon>
        <taxon>Sulfurospirillum</taxon>
    </lineage>
</organism>
<dbReference type="InterPro" id="IPR026015">
    <property type="entry name" value="ATP_synth_OSCP/delta_N_sf"/>
</dbReference>
<evidence type="ECO:0000256" key="4">
    <source>
        <dbReference type="ARBA" id="ARBA00023065"/>
    </source>
</evidence>
<dbReference type="Proteomes" id="UP000002222">
    <property type="component" value="Chromosome"/>
</dbReference>
<dbReference type="OrthoDB" id="5339308at2"/>
<keyword evidence="5 7" id="KW-0472">Membrane</keyword>
<evidence type="ECO:0000256" key="7">
    <source>
        <dbReference type="HAMAP-Rule" id="MF_01416"/>
    </source>
</evidence>
<reference evidence="9" key="1">
    <citation type="submission" date="2009-11" db="EMBL/GenBank/DDBJ databases">
        <title>The complete genome of Sulfurospirillum deleyianum DSM 6946.</title>
        <authorList>
            <consortium name="US DOE Joint Genome Institute (JGI-PGF)"/>
            <person name="Lucas S."/>
            <person name="Copeland A."/>
            <person name="Lapidus A."/>
            <person name="Glavina del Rio T."/>
            <person name="Dalin E."/>
            <person name="Tice H."/>
            <person name="Bruce D."/>
            <person name="Goodwin L."/>
            <person name="Pitluck S."/>
            <person name="Kyrpides N."/>
            <person name="Mavromatis K."/>
            <person name="Ivanova N."/>
            <person name="Ovchinnikova G."/>
            <person name="Munk A.C."/>
            <person name="Lu M."/>
            <person name="Brettin T."/>
            <person name="Detter J.C."/>
            <person name="Han C."/>
            <person name="Tapia R."/>
            <person name="Larimer F."/>
            <person name="Land M."/>
            <person name="Hauser L."/>
            <person name="Markowitz V."/>
            <person name="Cheng J.F."/>
            <person name="Hugenholtz P."/>
            <person name="Woyke T."/>
            <person name="Wu D."/>
            <person name="Aumann P."/>
            <person name="Schneider S."/>
            <person name="Lang E."/>
            <person name="Spring S."/>
            <person name="Klenk H.P."/>
            <person name="Eisen J.A."/>
        </authorList>
    </citation>
    <scope>NUCLEOTIDE SEQUENCE [LARGE SCALE GENOMIC DNA]</scope>
    <source>
        <strain evidence="9">ATCC 51133 / DSM 6946 / 5175</strain>
    </source>
</reference>
<keyword evidence="7" id="KW-1003">Cell membrane</keyword>
<dbReference type="RefSeq" id="WP_012856315.1">
    <property type="nucleotide sequence ID" value="NC_013512.1"/>
</dbReference>
<proteinExistence type="inferred from homology"/>
<dbReference type="Pfam" id="PF00213">
    <property type="entry name" value="OSCP"/>
    <property type="match status" value="1"/>
</dbReference>
<dbReference type="HAMAP" id="MF_01416">
    <property type="entry name" value="ATP_synth_delta_bact"/>
    <property type="match status" value="1"/>
</dbReference>
<dbReference type="Gene3D" id="1.10.520.20">
    <property type="entry name" value="N-terminal domain of the delta subunit of the F1F0-ATP synthase"/>
    <property type="match status" value="1"/>
</dbReference>
<dbReference type="NCBIfam" id="NF006291">
    <property type="entry name" value="PRK08474.1"/>
    <property type="match status" value="1"/>
</dbReference>
<sequence length="176" mass="19726">MSSAIAKKYVNALMKGCTNDELVEISNELSTLSHLFSLDKFNNIVLSPHVSKHAKAEFVVSLLTLKNVKLTNFVKLLNNNDRLKLIPSIADELKYQLALKNNKFVGTISTSFAMNERQIKLLEDNFSKKFGASISLKNSVNAYPGIKVELDDLGIEVRFSLERLKAQMSEHILKAI</sequence>
<dbReference type="SUPFAM" id="SSF47928">
    <property type="entry name" value="N-terminal domain of the delta subunit of the F1F0-ATP synthase"/>
    <property type="match status" value="1"/>
</dbReference>
<gene>
    <name evidence="7" type="primary">atpH</name>
    <name evidence="8" type="ordered locus">Sdel_0512</name>
</gene>
<comment type="similarity">
    <text evidence="7">Belongs to the ATPase delta chain family.</text>
</comment>
<dbReference type="GO" id="GO:0045259">
    <property type="term" value="C:proton-transporting ATP synthase complex"/>
    <property type="evidence" value="ECO:0007669"/>
    <property type="project" value="UniProtKB-KW"/>
</dbReference>
<keyword evidence="4 7" id="KW-0406">Ion transport</keyword>
<dbReference type="InterPro" id="IPR000711">
    <property type="entry name" value="ATPase_OSCP/dsu"/>
</dbReference>
<protein>
    <recommendedName>
        <fullName evidence="7">ATP synthase subunit delta</fullName>
    </recommendedName>
    <alternativeName>
        <fullName evidence="7">ATP synthase F(1) sector subunit delta</fullName>
    </alternativeName>
    <alternativeName>
        <fullName evidence="7">F-type ATPase subunit delta</fullName>
        <shortName evidence="7">F-ATPase subunit delta</shortName>
    </alternativeName>
</protein>
<accession>D1AZT2</accession>
<dbReference type="KEGG" id="sdl:Sdel_0512"/>
<evidence type="ECO:0000256" key="5">
    <source>
        <dbReference type="ARBA" id="ARBA00023136"/>
    </source>
</evidence>
<dbReference type="eggNOG" id="COG0712">
    <property type="taxonomic scope" value="Bacteria"/>
</dbReference>
<dbReference type="STRING" id="525898.Sdel_0512"/>
<reference evidence="8 9" key="2">
    <citation type="journal article" date="2010" name="Stand. Genomic Sci.">
        <title>Complete genome sequence of Sulfurospirillum deleyianum type strain (5175).</title>
        <authorList>
            <person name="Sikorski J."/>
            <person name="Lapidus A."/>
            <person name="Copeland A."/>
            <person name="Glavina Del Rio T."/>
            <person name="Nolan M."/>
            <person name="Lucas S."/>
            <person name="Chen F."/>
            <person name="Tice H."/>
            <person name="Cheng J.F."/>
            <person name="Saunders E."/>
            <person name="Bruce D."/>
            <person name="Goodwin L."/>
            <person name="Pitluck S."/>
            <person name="Ovchinnikova G."/>
            <person name="Pati A."/>
            <person name="Ivanova N."/>
            <person name="Mavromatis K."/>
            <person name="Chen A."/>
            <person name="Palaniappan K."/>
            <person name="Chain P."/>
            <person name="Land M."/>
            <person name="Hauser L."/>
            <person name="Chang Y.J."/>
            <person name="Jeffries C.D."/>
            <person name="Brettin T."/>
            <person name="Detter J.C."/>
            <person name="Han C."/>
            <person name="Rohde M."/>
            <person name="Lang E."/>
            <person name="Spring S."/>
            <person name="Goker M."/>
            <person name="Bristow J."/>
            <person name="Eisen J.A."/>
            <person name="Markowitz V."/>
            <person name="Hugenholtz P."/>
            <person name="Kyrpides N.C."/>
            <person name="Klenk H.P."/>
        </authorList>
    </citation>
    <scope>NUCLEOTIDE SEQUENCE [LARGE SCALE GENOMIC DNA]</scope>
    <source>
        <strain evidence="9">ATCC 51133 / DSM 6946 / 5175</strain>
    </source>
</reference>
<keyword evidence="9" id="KW-1185">Reference proteome</keyword>
<keyword evidence="7" id="KW-0139">CF(1)</keyword>
<name>D1AZT2_SULD5</name>
<dbReference type="AlphaFoldDB" id="D1AZT2"/>
<dbReference type="GO" id="GO:0046933">
    <property type="term" value="F:proton-transporting ATP synthase activity, rotational mechanism"/>
    <property type="evidence" value="ECO:0007669"/>
    <property type="project" value="UniProtKB-UniRule"/>
</dbReference>
<keyword evidence="3 7" id="KW-0375">Hydrogen ion transport</keyword>
<comment type="function">
    <text evidence="7">F(1)F(0) ATP synthase produces ATP from ADP in the presence of a proton or sodium gradient. F-type ATPases consist of two structural domains, F(1) containing the extramembraneous catalytic core and F(0) containing the membrane proton channel, linked together by a central stalk and a peripheral stalk. During catalysis, ATP synthesis in the catalytic domain of F(1) is coupled via a rotary mechanism of the central stalk subunits to proton translocation.</text>
</comment>
<comment type="subunit">
    <text evidence="7">F-type ATPases have 2 components, F(1) - the catalytic core - and F(0) - the membrane proton channel. F(1) has five subunits: alpha(3), beta(3), gamma(1), delta(1), epsilon(1). F(0) has three main subunits: a(1), b(2) and c(10-14). The alpha and beta chains form an alternating ring which encloses part of the gamma chain. F(1) is attached to F(0) by a central stalk formed by the gamma and epsilon chains, while a peripheral stalk is formed by the delta and b chains.</text>
</comment>
<keyword evidence="2 7" id="KW-0813">Transport</keyword>
<comment type="function">
    <text evidence="7">This protein is part of the stalk that links CF(0) to CF(1). It either transmits conformational changes from CF(0) to CF(1) or is implicated in proton conduction.</text>
</comment>
<keyword evidence="7" id="KW-0997">Cell inner membrane</keyword>
<evidence type="ECO:0000256" key="6">
    <source>
        <dbReference type="ARBA" id="ARBA00023310"/>
    </source>
</evidence>
<evidence type="ECO:0000313" key="9">
    <source>
        <dbReference type="Proteomes" id="UP000002222"/>
    </source>
</evidence>
<dbReference type="HOGENOM" id="CLU_085114_3_1_7"/>
<comment type="subcellular location">
    <subcellularLocation>
        <location evidence="7">Cell inner membrane</location>
        <topology evidence="7">Peripheral membrane protein</topology>
    </subcellularLocation>
    <subcellularLocation>
        <location evidence="1">Membrane</location>
    </subcellularLocation>
</comment>
<evidence type="ECO:0000313" key="8">
    <source>
        <dbReference type="EMBL" id="ACZ11549.1"/>
    </source>
</evidence>
<dbReference type="EMBL" id="CP001816">
    <property type="protein sequence ID" value="ACZ11549.1"/>
    <property type="molecule type" value="Genomic_DNA"/>
</dbReference>
<evidence type="ECO:0000256" key="2">
    <source>
        <dbReference type="ARBA" id="ARBA00022448"/>
    </source>
</evidence>